<accession>A0A930HWW8</accession>
<evidence type="ECO:0000256" key="2">
    <source>
        <dbReference type="ARBA" id="ARBA00023125"/>
    </source>
</evidence>
<proteinExistence type="predicted"/>
<dbReference type="SUPFAM" id="SSF46689">
    <property type="entry name" value="Homeodomain-like"/>
    <property type="match status" value="1"/>
</dbReference>
<name>A0A930HWW8_9BACT</name>
<dbReference type="GO" id="GO:0043565">
    <property type="term" value="F:sequence-specific DNA binding"/>
    <property type="evidence" value="ECO:0007669"/>
    <property type="project" value="InterPro"/>
</dbReference>
<sequence>MNNKNNLTEAAISNFKDIVSLMESDRTTVEGEVYVGSKFLVTIGCNPFFRPIIDEQSPVCMNVARVVIIRSGWCEPVIGFKKYRCGPGDMLFINWGVMLNGDSFGANTTFDGITVTEEYMKLVFGGRMPEVFLSPGLCFSVHLSEREQTVWKQYVRTLYNLAHIRNIDPVVIRSLFVSALNFTESMYKSKGSDNHIAWSRNKRAIERFIRLVNDHAKTEHELDFYASQLDMTTHYLGMIIKKDTGTTAKEWIDKTLCVLLQLELRHTSKPLKVIADEFNFVSLSSFCKFFKRRTGMTASAYRLLSDHEE</sequence>
<dbReference type="GO" id="GO:0003700">
    <property type="term" value="F:DNA-binding transcription factor activity"/>
    <property type="evidence" value="ECO:0007669"/>
    <property type="project" value="InterPro"/>
</dbReference>
<protein>
    <submittedName>
        <fullName evidence="4">AraC family transcriptional regulator</fullName>
    </submittedName>
</protein>
<keyword evidence="3" id="KW-0804">Transcription</keyword>
<keyword evidence="1" id="KW-0805">Transcription regulation</keyword>
<dbReference type="PROSITE" id="PS01124">
    <property type="entry name" value="HTH_ARAC_FAMILY_2"/>
    <property type="match status" value="1"/>
</dbReference>
<gene>
    <name evidence="4" type="ORF">HXN33_00025</name>
</gene>
<keyword evidence="2" id="KW-0238">DNA-binding</keyword>
<organism evidence="4 5">
    <name type="scientific">Prevotella histicola</name>
    <dbReference type="NCBI Taxonomy" id="470565"/>
    <lineage>
        <taxon>Bacteria</taxon>
        <taxon>Pseudomonadati</taxon>
        <taxon>Bacteroidota</taxon>
        <taxon>Bacteroidia</taxon>
        <taxon>Bacteroidales</taxon>
        <taxon>Prevotellaceae</taxon>
        <taxon>Prevotella</taxon>
    </lineage>
</organism>
<dbReference type="PANTHER" id="PTHR43280">
    <property type="entry name" value="ARAC-FAMILY TRANSCRIPTIONAL REGULATOR"/>
    <property type="match status" value="1"/>
</dbReference>
<comment type="caution">
    <text evidence="4">The sequence shown here is derived from an EMBL/GenBank/DDBJ whole genome shotgun (WGS) entry which is preliminary data.</text>
</comment>
<dbReference type="Pfam" id="PF12833">
    <property type="entry name" value="HTH_18"/>
    <property type="match status" value="1"/>
</dbReference>
<dbReference type="AlphaFoldDB" id="A0A930HWW8"/>
<evidence type="ECO:0000313" key="4">
    <source>
        <dbReference type="EMBL" id="MBF1413938.1"/>
    </source>
</evidence>
<dbReference type="Gene3D" id="1.10.10.60">
    <property type="entry name" value="Homeodomain-like"/>
    <property type="match status" value="1"/>
</dbReference>
<dbReference type="Proteomes" id="UP000757461">
    <property type="component" value="Unassembled WGS sequence"/>
</dbReference>
<dbReference type="PANTHER" id="PTHR43280:SF32">
    <property type="entry name" value="TRANSCRIPTIONAL REGULATORY PROTEIN"/>
    <property type="match status" value="1"/>
</dbReference>
<evidence type="ECO:0000256" key="1">
    <source>
        <dbReference type="ARBA" id="ARBA00023015"/>
    </source>
</evidence>
<evidence type="ECO:0000256" key="3">
    <source>
        <dbReference type="ARBA" id="ARBA00023163"/>
    </source>
</evidence>
<reference evidence="4" key="1">
    <citation type="submission" date="2020-04" db="EMBL/GenBank/DDBJ databases">
        <title>Deep metagenomics examines the oral microbiome during advanced dental caries in children, revealing novel taxa and co-occurrences with host molecules.</title>
        <authorList>
            <person name="Baker J.L."/>
            <person name="Morton J.T."/>
            <person name="Dinis M."/>
            <person name="Alvarez R."/>
            <person name="Tran N.C."/>
            <person name="Knight R."/>
            <person name="Edlund A."/>
        </authorList>
    </citation>
    <scope>NUCLEOTIDE SEQUENCE</scope>
    <source>
        <strain evidence="4">JCVI_25_bin.9</strain>
    </source>
</reference>
<dbReference type="EMBL" id="JABZSQ010000001">
    <property type="protein sequence ID" value="MBF1413938.1"/>
    <property type="molecule type" value="Genomic_DNA"/>
</dbReference>
<dbReference type="InterPro" id="IPR018060">
    <property type="entry name" value="HTH_AraC"/>
</dbReference>
<dbReference type="SMART" id="SM00342">
    <property type="entry name" value="HTH_ARAC"/>
    <property type="match status" value="1"/>
</dbReference>
<dbReference type="RefSeq" id="WP_278539279.1">
    <property type="nucleotide sequence ID" value="NZ_CBDEIU010000185.1"/>
</dbReference>
<evidence type="ECO:0000313" key="5">
    <source>
        <dbReference type="Proteomes" id="UP000757461"/>
    </source>
</evidence>
<dbReference type="InterPro" id="IPR009057">
    <property type="entry name" value="Homeodomain-like_sf"/>
</dbReference>